<dbReference type="PANTHER" id="PTHR12839">
    <property type="entry name" value="NONSENSE-MEDIATED MRNA DECAY PROTEIN 2 UP-FRAMESHIFT SUPPRESSOR 2"/>
    <property type="match status" value="1"/>
</dbReference>
<dbReference type="GO" id="GO:0035145">
    <property type="term" value="C:exon-exon junction complex"/>
    <property type="evidence" value="ECO:0007669"/>
    <property type="project" value="TreeGrafter"/>
</dbReference>
<accession>A0A8W8LKL6</accession>
<dbReference type="InterPro" id="IPR003890">
    <property type="entry name" value="MIF4G-like_typ-3"/>
</dbReference>
<dbReference type="GO" id="GO:0000184">
    <property type="term" value="P:nuclear-transcribed mRNA catabolic process, nonsense-mediated decay"/>
    <property type="evidence" value="ECO:0007669"/>
    <property type="project" value="InterPro"/>
</dbReference>
<sequence>MSDSRESERGSSGKPRGPEKSSSGGPYRGQDRPSSGKPRPDSSRRYDDRPQKSPYKTSSSSPSKGNSSGFDTKKGVSKSQSDSGYNERGGNSKRGGDSRSGGGARGDKWSQKGEKDSTKPLGKAPPPADKSGKKIGKEDRPSDEKGDKREDKKHSKEVKSAAELEEQWQSEDEKKRKAEEEAKRIEEEKIRKEEEEQRRKEEEQKRLLEEEIKTVKDYQQECQERYDTKRKLRERNQEAAENRPDESFFSRLDSSLKKNTAFVKKLKNLTESQKESLTKDFNGLNLNKYIGEAAAAITEAKLKMSDIACGVHICCLFFQRYSDFSNSLMENWQKYLLSKKDEKITNPSKYRVDLRFFAELLSVGLFNLGKGLNVLAGQLSFLTLGDKEEHNNLTILTSFCKHCGDDYAGLLPRKIRLLAEKHGVEIPRSTLLPPERQKGCRNLLGEYYQSLCKHLLMDHKELKNMERQNRRILQSAIDTEFATKHFHAKFAVSGQRKNGR</sequence>
<protein>
    <recommendedName>
        <fullName evidence="2">MIF4G domain-containing protein</fullName>
    </recommendedName>
</protein>
<dbReference type="GO" id="GO:0003723">
    <property type="term" value="F:RNA binding"/>
    <property type="evidence" value="ECO:0007669"/>
    <property type="project" value="InterPro"/>
</dbReference>
<feature type="domain" description="MIF4G" evidence="2">
    <location>
        <begin position="256"/>
        <end position="466"/>
    </location>
</feature>
<dbReference type="FunFam" id="1.25.40.180:FF:000014">
    <property type="entry name" value="Putative regulator of nonsense transcripts 2"/>
    <property type="match status" value="1"/>
</dbReference>
<dbReference type="PANTHER" id="PTHR12839:SF7">
    <property type="entry name" value="REGULATOR OF NONSENSE TRANSCRIPTS 2"/>
    <property type="match status" value="1"/>
</dbReference>
<dbReference type="GO" id="GO:0005737">
    <property type="term" value="C:cytoplasm"/>
    <property type="evidence" value="ECO:0007669"/>
    <property type="project" value="TreeGrafter"/>
</dbReference>
<proteinExistence type="predicted"/>
<dbReference type="SMART" id="SM00543">
    <property type="entry name" value="MIF4G"/>
    <property type="match status" value="1"/>
</dbReference>
<dbReference type="Gene3D" id="1.25.40.180">
    <property type="match status" value="1"/>
</dbReference>
<dbReference type="InterPro" id="IPR039762">
    <property type="entry name" value="Nmd2/UPF2"/>
</dbReference>
<evidence type="ECO:0000256" key="1">
    <source>
        <dbReference type="SAM" id="MobiDB-lite"/>
    </source>
</evidence>
<dbReference type="InterPro" id="IPR016024">
    <property type="entry name" value="ARM-type_fold"/>
</dbReference>
<feature type="region of interest" description="Disordered" evidence="1">
    <location>
        <begin position="1"/>
        <end position="204"/>
    </location>
</feature>
<evidence type="ECO:0000313" key="4">
    <source>
        <dbReference type="Proteomes" id="UP000005408"/>
    </source>
</evidence>
<dbReference type="AlphaFoldDB" id="A0A8W8LKL6"/>
<dbReference type="Proteomes" id="UP000005408">
    <property type="component" value="Unassembled WGS sequence"/>
</dbReference>
<evidence type="ECO:0000313" key="3">
    <source>
        <dbReference type="EnsemblMetazoa" id="G28436.1:cds"/>
    </source>
</evidence>
<keyword evidence="4" id="KW-1185">Reference proteome</keyword>
<name>A0A8W8LKL6_MAGGI</name>
<feature type="compositionally biased region" description="Basic and acidic residues" evidence="1">
    <location>
        <begin position="105"/>
        <end position="118"/>
    </location>
</feature>
<evidence type="ECO:0000259" key="2">
    <source>
        <dbReference type="SMART" id="SM00543"/>
    </source>
</evidence>
<feature type="compositionally biased region" description="Low complexity" evidence="1">
    <location>
        <begin position="52"/>
        <end position="68"/>
    </location>
</feature>
<feature type="compositionally biased region" description="Basic and acidic residues" evidence="1">
    <location>
        <begin position="38"/>
        <end position="51"/>
    </location>
</feature>
<organism evidence="3 4">
    <name type="scientific">Magallana gigas</name>
    <name type="common">Pacific oyster</name>
    <name type="synonym">Crassostrea gigas</name>
    <dbReference type="NCBI Taxonomy" id="29159"/>
    <lineage>
        <taxon>Eukaryota</taxon>
        <taxon>Metazoa</taxon>
        <taxon>Spiralia</taxon>
        <taxon>Lophotrochozoa</taxon>
        <taxon>Mollusca</taxon>
        <taxon>Bivalvia</taxon>
        <taxon>Autobranchia</taxon>
        <taxon>Pteriomorphia</taxon>
        <taxon>Ostreida</taxon>
        <taxon>Ostreoidea</taxon>
        <taxon>Ostreidae</taxon>
        <taxon>Magallana</taxon>
    </lineage>
</organism>
<feature type="compositionally biased region" description="Basic and acidic residues" evidence="1">
    <location>
        <begin position="130"/>
        <end position="162"/>
    </location>
</feature>
<reference evidence="3" key="1">
    <citation type="submission" date="2022-08" db="UniProtKB">
        <authorList>
            <consortium name="EnsemblMetazoa"/>
        </authorList>
    </citation>
    <scope>IDENTIFICATION</scope>
    <source>
        <strain evidence="3">05x7-T-G4-1.051#20</strain>
    </source>
</reference>
<feature type="compositionally biased region" description="Basic and acidic residues" evidence="1">
    <location>
        <begin position="1"/>
        <end position="19"/>
    </location>
</feature>
<feature type="compositionally biased region" description="Basic and acidic residues" evidence="1">
    <location>
        <begin position="171"/>
        <end position="204"/>
    </location>
</feature>
<dbReference type="SUPFAM" id="SSF48371">
    <property type="entry name" value="ARM repeat"/>
    <property type="match status" value="1"/>
</dbReference>
<dbReference type="EnsemblMetazoa" id="G28436.1">
    <property type="protein sequence ID" value="G28436.1:cds"/>
    <property type="gene ID" value="G28436"/>
</dbReference>